<accession>A0ABQ5BF53</accession>
<keyword evidence="3" id="KW-1185">Reference proteome</keyword>
<evidence type="ECO:0000313" key="3">
    <source>
        <dbReference type="Proteomes" id="UP001151760"/>
    </source>
</evidence>
<keyword evidence="1" id="KW-1133">Transmembrane helix</keyword>
<dbReference type="EMBL" id="BQNB010013145">
    <property type="protein sequence ID" value="GJT12412.1"/>
    <property type="molecule type" value="Genomic_DNA"/>
</dbReference>
<reference evidence="2" key="1">
    <citation type="journal article" date="2022" name="Int. J. Mol. Sci.">
        <title>Draft Genome of Tanacetum Coccineum: Genomic Comparison of Closely Related Tanacetum-Family Plants.</title>
        <authorList>
            <person name="Yamashiro T."/>
            <person name="Shiraishi A."/>
            <person name="Nakayama K."/>
            <person name="Satake H."/>
        </authorList>
    </citation>
    <scope>NUCLEOTIDE SEQUENCE</scope>
</reference>
<comment type="caution">
    <text evidence="2">The sequence shown here is derived from an EMBL/GenBank/DDBJ whole genome shotgun (WGS) entry which is preliminary data.</text>
</comment>
<name>A0ABQ5BF53_9ASTR</name>
<reference evidence="2" key="2">
    <citation type="submission" date="2022-01" db="EMBL/GenBank/DDBJ databases">
        <authorList>
            <person name="Yamashiro T."/>
            <person name="Shiraishi A."/>
            <person name="Satake H."/>
            <person name="Nakayama K."/>
        </authorList>
    </citation>
    <scope>NUCLEOTIDE SEQUENCE</scope>
</reference>
<feature type="transmembrane region" description="Helical" evidence="1">
    <location>
        <begin position="134"/>
        <end position="152"/>
    </location>
</feature>
<protein>
    <recommendedName>
        <fullName evidence="4">Zinc finger GRF-type domain-containing protein</fullName>
    </recommendedName>
</protein>
<evidence type="ECO:0000256" key="1">
    <source>
        <dbReference type="SAM" id="Phobius"/>
    </source>
</evidence>
<keyword evidence="1" id="KW-0472">Membrane</keyword>
<sequence length="263" mass="30487">MSSSSSTSYRRYNRNQDVTHKTHCECEPPYPIPVQVAWTINNPGRRFKECPIRDKDKKCGMYGFLDLELPSDYYKRLLYDLHEENKALKRINKMSGVMEDSSKRLSNYSNNYMVKDLKDDLTFVKSKLKVYDRLFLVVFLCVVFLNVIVLSSDSEDMNEVPSKGKVLKEGPFFLGRVIKEGPSVEGLLEWYGYDNIEDHLSHNYFPSTDKETSYKDSIDEENIEVSYSPKFEGKYVPVEKKASQTPFFKSPIPVKGCALISKW</sequence>
<proteinExistence type="predicted"/>
<organism evidence="2 3">
    <name type="scientific">Tanacetum coccineum</name>
    <dbReference type="NCBI Taxonomy" id="301880"/>
    <lineage>
        <taxon>Eukaryota</taxon>
        <taxon>Viridiplantae</taxon>
        <taxon>Streptophyta</taxon>
        <taxon>Embryophyta</taxon>
        <taxon>Tracheophyta</taxon>
        <taxon>Spermatophyta</taxon>
        <taxon>Magnoliopsida</taxon>
        <taxon>eudicotyledons</taxon>
        <taxon>Gunneridae</taxon>
        <taxon>Pentapetalae</taxon>
        <taxon>asterids</taxon>
        <taxon>campanulids</taxon>
        <taxon>Asterales</taxon>
        <taxon>Asteraceae</taxon>
        <taxon>Asteroideae</taxon>
        <taxon>Anthemideae</taxon>
        <taxon>Anthemidinae</taxon>
        <taxon>Tanacetum</taxon>
    </lineage>
</organism>
<evidence type="ECO:0000313" key="2">
    <source>
        <dbReference type="EMBL" id="GJT12412.1"/>
    </source>
</evidence>
<evidence type="ECO:0008006" key="4">
    <source>
        <dbReference type="Google" id="ProtNLM"/>
    </source>
</evidence>
<keyword evidence="1" id="KW-0812">Transmembrane</keyword>
<dbReference type="Proteomes" id="UP001151760">
    <property type="component" value="Unassembled WGS sequence"/>
</dbReference>
<gene>
    <name evidence="2" type="ORF">Tco_0859454</name>
</gene>